<accession>A0A6J4QIA7</accession>
<evidence type="ECO:0000313" key="1">
    <source>
        <dbReference type="EMBL" id="CAA9438338.1"/>
    </source>
</evidence>
<name>A0A6J4QIA7_9ACTN</name>
<organism evidence="1">
    <name type="scientific">uncultured Rubrobacteraceae bacterium</name>
    <dbReference type="NCBI Taxonomy" id="349277"/>
    <lineage>
        <taxon>Bacteria</taxon>
        <taxon>Bacillati</taxon>
        <taxon>Actinomycetota</taxon>
        <taxon>Rubrobacteria</taxon>
        <taxon>Rubrobacterales</taxon>
        <taxon>Rubrobacteraceae</taxon>
        <taxon>environmental samples</taxon>
    </lineage>
</organism>
<gene>
    <name evidence="1" type="ORF">AVDCRST_MAG28-142</name>
</gene>
<dbReference type="AlphaFoldDB" id="A0A6J4QIA7"/>
<feature type="non-terminal residue" evidence="1">
    <location>
        <position position="43"/>
    </location>
</feature>
<reference evidence="1" key="1">
    <citation type="submission" date="2020-02" db="EMBL/GenBank/DDBJ databases">
        <authorList>
            <person name="Meier V. D."/>
        </authorList>
    </citation>
    <scope>NUCLEOTIDE SEQUENCE</scope>
    <source>
        <strain evidence="1">AVDCRST_MAG28</strain>
    </source>
</reference>
<sequence length="43" mass="4684">CRRCWIAPIAISLSKKSLGRCKISREETLTGTTGIWTGGGNVY</sequence>
<proteinExistence type="predicted"/>
<dbReference type="EMBL" id="CADCVE010000006">
    <property type="protein sequence ID" value="CAA9438338.1"/>
    <property type="molecule type" value="Genomic_DNA"/>
</dbReference>
<protein>
    <submittedName>
        <fullName evidence="1">Uncharacterized protein</fullName>
    </submittedName>
</protein>
<feature type="non-terminal residue" evidence="1">
    <location>
        <position position="1"/>
    </location>
</feature>